<organism evidence="2 3">
    <name type="scientific">Enterocloster bolteae</name>
    <dbReference type="NCBI Taxonomy" id="208479"/>
    <lineage>
        <taxon>Bacteria</taxon>
        <taxon>Bacillati</taxon>
        <taxon>Bacillota</taxon>
        <taxon>Clostridia</taxon>
        <taxon>Lachnospirales</taxon>
        <taxon>Lachnospiraceae</taxon>
        <taxon>Enterocloster</taxon>
    </lineage>
</organism>
<reference evidence="2 3" key="1">
    <citation type="submission" date="2018-08" db="EMBL/GenBank/DDBJ databases">
        <title>A genome reference for cultivated species of the human gut microbiota.</title>
        <authorList>
            <person name="Zou Y."/>
            <person name="Xue W."/>
            <person name="Luo G."/>
        </authorList>
    </citation>
    <scope>NUCLEOTIDE SEQUENCE [LARGE SCALE GENOMIC DNA]</scope>
    <source>
        <strain evidence="2 3">AM35-14</strain>
    </source>
</reference>
<dbReference type="CDD" id="cd02440">
    <property type="entry name" value="AdoMet_MTases"/>
    <property type="match status" value="1"/>
</dbReference>
<evidence type="ECO:0000313" key="3">
    <source>
        <dbReference type="Proteomes" id="UP000283975"/>
    </source>
</evidence>
<dbReference type="EMBL" id="QSHZ01000006">
    <property type="protein sequence ID" value="RHC56968.1"/>
    <property type="molecule type" value="Genomic_DNA"/>
</dbReference>
<dbReference type="PANTHER" id="PTHR43464">
    <property type="entry name" value="METHYLTRANSFERASE"/>
    <property type="match status" value="1"/>
</dbReference>
<proteinExistence type="predicted"/>
<keyword evidence="2" id="KW-0808">Transferase</keyword>
<dbReference type="Pfam" id="PF08241">
    <property type="entry name" value="Methyltransf_11"/>
    <property type="match status" value="1"/>
</dbReference>
<keyword evidence="2" id="KW-0489">Methyltransferase</keyword>
<dbReference type="Gene3D" id="3.40.50.150">
    <property type="entry name" value="Vaccinia Virus protein VP39"/>
    <property type="match status" value="1"/>
</dbReference>
<dbReference type="SUPFAM" id="SSF53335">
    <property type="entry name" value="S-adenosyl-L-methionine-dependent methyltransferases"/>
    <property type="match status" value="1"/>
</dbReference>
<evidence type="ECO:0000313" key="2">
    <source>
        <dbReference type="EMBL" id="RHC56968.1"/>
    </source>
</evidence>
<evidence type="ECO:0000259" key="1">
    <source>
        <dbReference type="Pfam" id="PF08241"/>
    </source>
</evidence>
<comment type="caution">
    <text evidence="2">The sequence shown here is derived from an EMBL/GenBank/DDBJ whole genome shotgun (WGS) entry which is preliminary data.</text>
</comment>
<accession>A0A414AXS9</accession>
<dbReference type="InterPro" id="IPR029063">
    <property type="entry name" value="SAM-dependent_MTases_sf"/>
</dbReference>
<dbReference type="InterPro" id="IPR013216">
    <property type="entry name" value="Methyltransf_11"/>
</dbReference>
<name>A0A414AXS9_9FIRM</name>
<sequence length="278" mass="31443">MKTNPYIIDYYNNYDEDSRLSPRHGTVEFLTTMRYIEKYIKPGSRVLEIGAGTGRYSHALARLGYTVDAVELVPHNIEVFCSHMLPAEHITITQGNALDLSAFSDNQYDITLLLGPLYHLYTKKDKRQALGEAIRVTKQGGIIFAAYVISDGCLLDEGFNRGNINAAEYIKNGLLDPETFAAKSEPKDLFELVRKEDIDDLMSIFPTTRLHYAASDGCALLIREAIDKMDDEIFQLYLKYHYATCERKDLTGITSHAIDIFQKQTTHPKTSPKTSQSQ</sequence>
<feature type="domain" description="Methyltransferase type 11" evidence="1">
    <location>
        <begin position="47"/>
        <end position="144"/>
    </location>
</feature>
<dbReference type="AlphaFoldDB" id="A0A414AXS9"/>
<dbReference type="GO" id="GO:0010420">
    <property type="term" value="F:polyprenyldihydroxybenzoate methyltransferase activity"/>
    <property type="evidence" value="ECO:0007669"/>
    <property type="project" value="TreeGrafter"/>
</dbReference>
<gene>
    <name evidence="2" type="ORF">DW839_07065</name>
</gene>
<dbReference type="GO" id="GO:0032259">
    <property type="term" value="P:methylation"/>
    <property type="evidence" value="ECO:0007669"/>
    <property type="project" value="UniProtKB-KW"/>
</dbReference>
<protein>
    <submittedName>
        <fullName evidence="2">Class I SAM-dependent methyltransferase</fullName>
    </submittedName>
</protein>
<dbReference type="Proteomes" id="UP000283975">
    <property type="component" value="Unassembled WGS sequence"/>
</dbReference>
<dbReference type="PANTHER" id="PTHR43464:SF23">
    <property type="entry name" value="JUVENILE HORMONE ACID O-METHYLTRANSFERASE"/>
    <property type="match status" value="1"/>
</dbReference>